<proteinExistence type="predicted"/>
<dbReference type="AlphaFoldDB" id="A0A645AD81"/>
<accession>A0A645AD81</accession>
<name>A0A645AD81_9ZZZZ</name>
<evidence type="ECO:0000256" key="1">
    <source>
        <dbReference type="SAM" id="Phobius"/>
    </source>
</evidence>
<organism evidence="2">
    <name type="scientific">bioreactor metagenome</name>
    <dbReference type="NCBI Taxonomy" id="1076179"/>
    <lineage>
        <taxon>unclassified sequences</taxon>
        <taxon>metagenomes</taxon>
        <taxon>ecological metagenomes</taxon>
    </lineage>
</organism>
<keyword evidence="1" id="KW-0472">Membrane</keyword>
<evidence type="ECO:0000313" key="2">
    <source>
        <dbReference type="EMBL" id="MPM50658.1"/>
    </source>
</evidence>
<feature type="transmembrane region" description="Helical" evidence="1">
    <location>
        <begin position="145"/>
        <end position="169"/>
    </location>
</feature>
<gene>
    <name evidence="2" type="ORF">SDC9_97400</name>
</gene>
<feature type="transmembrane region" description="Helical" evidence="1">
    <location>
        <begin position="89"/>
        <end position="107"/>
    </location>
</feature>
<reference evidence="2" key="1">
    <citation type="submission" date="2019-08" db="EMBL/GenBank/DDBJ databases">
        <authorList>
            <person name="Kucharzyk K."/>
            <person name="Murdoch R.W."/>
            <person name="Higgins S."/>
            <person name="Loffler F."/>
        </authorList>
    </citation>
    <scope>NUCLEOTIDE SEQUENCE</scope>
</reference>
<dbReference type="EMBL" id="VSSQ01013064">
    <property type="protein sequence ID" value="MPM50658.1"/>
    <property type="molecule type" value="Genomic_DNA"/>
</dbReference>
<sequence length="342" mass="39403">MLGIISNKRAKEIKAGKFGFVKRLFVNEYSMNIQMTAFSNLELDKLYTTIKDKVCEVRDESGELSQETFDEDSLVNEFEGYEEKTSGSLPIAIIKTLAVTLVVGVLYGLSMHFFRKNLLLIPILGVMAVLYTYNKSYVEEKINYVVRFFIGIFAACQIFIALIVDAFFWNGLKFNLSNLTRLTESLFKEIARDPMDHLIIILIAVVSFYYGFIQGKTFKFQRSFNKLFMKKHGNYYYKRDGKVVDIFFKDPANYDEDEEKYALNIGEGCLIERNKNKVLSFLIPEKFLEEYSIILNSDICKVGEETYKEINLGGSGNYKELLLPCSVIFNANKEAEVIRIQL</sequence>
<comment type="caution">
    <text evidence="2">The sequence shown here is derived from an EMBL/GenBank/DDBJ whole genome shotgun (WGS) entry which is preliminary data.</text>
</comment>
<keyword evidence="1" id="KW-1133">Transmembrane helix</keyword>
<feature type="transmembrane region" description="Helical" evidence="1">
    <location>
        <begin position="113"/>
        <end position="133"/>
    </location>
</feature>
<protein>
    <submittedName>
        <fullName evidence="2">Uncharacterized protein</fullName>
    </submittedName>
</protein>
<feature type="transmembrane region" description="Helical" evidence="1">
    <location>
        <begin position="195"/>
        <end position="213"/>
    </location>
</feature>
<keyword evidence="1" id="KW-0812">Transmembrane</keyword>